<evidence type="ECO:0000256" key="4">
    <source>
        <dbReference type="ARBA" id="ARBA00022741"/>
    </source>
</evidence>
<sequence>MSSVNQDFRLDDALLSKVLAVLNAYQDPYLKQGLVDAAMVNKLALEGRRLQLGLVYPYPCQSQYRDTVMAITNALVAACSEIDEVEAEIDLQIKRYSALGNIPPIPNVKQVIAVASGKGGVGKSTTSVNLALALAAEGANVGILDADIYGPSIPMMLGVEDFQPVSPDGKHMTCANAHGISAQSIGFILTDDQAAVWRGPMAAGTLVQLVNESLWQDLDYLVVDLPPGTGDIQLTLSQKVPVSGAVIVTTPQDVALADAQKGITMFQKVNIPVLGVVENMSFYLCPECGHKDHPFGSHGGSRIAERYNVPLLGALPLNIQIRENMDKGTPSVVAEPDGEIAAIYRDLARQVAAGLALQQTQTTVSIAISDDE</sequence>
<dbReference type="GO" id="GO:0016226">
    <property type="term" value="P:iron-sulfur cluster assembly"/>
    <property type="evidence" value="ECO:0007669"/>
    <property type="project" value="InterPro"/>
</dbReference>
<evidence type="ECO:0000256" key="9">
    <source>
        <dbReference type="HAMAP-Rule" id="MF_02040"/>
    </source>
</evidence>
<dbReference type="RefSeq" id="WP_037439940.1">
    <property type="nucleotide sequence ID" value="NZ_JPEO01000002.1"/>
</dbReference>
<keyword evidence="7 9" id="KW-0411">Iron-sulfur</keyword>
<protein>
    <recommendedName>
        <fullName evidence="9">Iron-sulfur cluster carrier protein</fullName>
    </recommendedName>
</protein>
<dbReference type="GO" id="GO:0016887">
    <property type="term" value="F:ATP hydrolysis activity"/>
    <property type="evidence" value="ECO:0007669"/>
    <property type="project" value="UniProtKB-UniRule"/>
</dbReference>
<dbReference type="OrthoDB" id="9809679at2"/>
<dbReference type="Gene3D" id="3.40.50.300">
    <property type="entry name" value="P-loop containing nucleotide triphosphate hydrolases"/>
    <property type="match status" value="1"/>
</dbReference>
<dbReference type="SUPFAM" id="SSF52540">
    <property type="entry name" value="P-loop containing nucleoside triphosphate hydrolases"/>
    <property type="match status" value="1"/>
</dbReference>
<dbReference type="InterPro" id="IPR027417">
    <property type="entry name" value="P-loop_NTPase"/>
</dbReference>
<keyword evidence="9" id="KW-0378">Hydrolase</keyword>
<dbReference type="PROSITE" id="PS01215">
    <property type="entry name" value="MRP"/>
    <property type="match status" value="1"/>
</dbReference>
<evidence type="ECO:0000256" key="2">
    <source>
        <dbReference type="ARBA" id="ARBA00008205"/>
    </source>
</evidence>
<comment type="caution">
    <text evidence="11">The sequence shown here is derived from an EMBL/GenBank/DDBJ whole genome shotgun (WGS) entry which is preliminary data.</text>
</comment>
<comment type="subunit">
    <text evidence="9">Homodimer.</text>
</comment>
<keyword evidence="5 9" id="KW-0067">ATP-binding</keyword>
<gene>
    <name evidence="11" type="ORF">HR45_04135</name>
</gene>
<evidence type="ECO:0000256" key="1">
    <source>
        <dbReference type="ARBA" id="ARBA00007352"/>
    </source>
</evidence>
<evidence type="ECO:0000313" key="11">
    <source>
        <dbReference type="EMBL" id="KFZ38621.1"/>
    </source>
</evidence>
<organism evidence="11 12">
    <name type="scientific">Shewanella mangrovi</name>
    <dbReference type="NCBI Taxonomy" id="1515746"/>
    <lineage>
        <taxon>Bacteria</taxon>
        <taxon>Pseudomonadati</taxon>
        <taxon>Pseudomonadota</taxon>
        <taxon>Gammaproteobacteria</taxon>
        <taxon>Alteromonadales</taxon>
        <taxon>Shewanellaceae</taxon>
        <taxon>Shewanella</taxon>
    </lineage>
</organism>
<dbReference type="NCBIfam" id="NF008669">
    <property type="entry name" value="PRK11670.1"/>
    <property type="match status" value="1"/>
</dbReference>
<evidence type="ECO:0000256" key="6">
    <source>
        <dbReference type="ARBA" id="ARBA00023004"/>
    </source>
</evidence>
<dbReference type="InterPro" id="IPR034904">
    <property type="entry name" value="FSCA_dom_sf"/>
</dbReference>
<keyword evidence="3 9" id="KW-0479">Metal-binding</keyword>
<comment type="function">
    <text evidence="9">Binds and transfers iron-sulfur (Fe-S) clusters to target apoproteins. Can hydrolyze ATP.</text>
</comment>
<evidence type="ECO:0000256" key="5">
    <source>
        <dbReference type="ARBA" id="ARBA00022840"/>
    </source>
</evidence>
<evidence type="ECO:0000313" key="12">
    <source>
        <dbReference type="Proteomes" id="UP000029264"/>
    </source>
</evidence>
<dbReference type="Pfam" id="PF10609">
    <property type="entry name" value="ParA"/>
    <property type="match status" value="1"/>
</dbReference>
<keyword evidence="4 9" id="KW-0547">Nucleotide-binding</keyword>
<dbReference type="PANTHER" id="PTHR42961:SF2">
    <property type="entry name" value="IRON-SULFUR PROTEIN NUBPL"/>
    <property type="match status" value="1"/>
</dbReference>
<dbReference type="AlphaFoldDB" id="A0A094K1S7"/>
<evidence type="ECO:0000256" key="7">
    <source>
        <dbReference type="ARBA" id="ARBA00023014"/>
    </source>
</evidence>
<dbReference type="Proteomes" id="UP000029264">
    <property type="component" value="Unassembled WGS sequence"/>
</dbReference>
<feature type="binding site" evidence="9">
    <location>
        <begin position="117"/>
        <end position="124"/>
    </location>
    <ligand>
        <name>ATP</name>
        <dbReference type="ChEBI" id="CHEBI:30616"/>
    </ligand>
</feature>
<accession>A0A094K1S7</accession>
<dbReference type="PANTHER" id="PTHR42961">
    <property type="entry name" value="IRON-SULFUR PROTEIN NUBPL"/>
    <property type="match status" value="1"/>
</dbReference>
<evidence type="ECO:0000259" key="10">
    <source>
        <dbReference type="Pfam" id="PF01883"/>
    </source>
</evidence>
<dbReference type="InterPro" id="IPR000808">
    <property type="entry name" value="Mrp-like_CS"/>
</dbReference>
<dbReference type="FunFam" id="3.40.50.300:FF:000418">
    <property type="entry name" value="Iron-sulfur cluster carrier protein"/>
    <property type="match status" value="1"/>
</dbReference>
<dbReference type="InterPro" id="IPR044304">
    <property type="entry name" value="NUBPL-like"/>
</dbReference>
<keyword evidence="12" id="KW-1185">Reference proteome</keyword>
<reference evidence="11 12" key="1">
    <citation type="submission" date="2014-06" db="EMBL/GenBank/DDBJ databases">
        <title>Shewanella sp. YQH10.</title>
        <authorList>
            <person name="Liu Y."/>
            <person name="Zeng R."/>
        </authorList>
    </citation>
    <scope>NUCLEOTIDE SEQUENCE [LARGE SCALE GENOMIC DNA]</scope>
    <source>
        <strain evidence="11 12">YQH10</strain>
    </source>
</reference>
<dbReference type="GO" id="GO:0046872">
    <property type="term" value="F:metal ion binding"/>
    <property type="evidence" value="ECO:0007669"/>
    <property type="project" value="UniProtKB-KW"/>
</dbReference>
<dbReference type="EMBL" id="JPEO01000002">
    <property type="protein sequence ID" value="KFZ38621.1"/>
    <property type="molecule type" value="Genomic_DNA"/>
</dbReference>
<feature type="domain" description="MIP18 family-like" evidence="10">
    <location>
        <begin position="17"/>
        <end position="88"/>
    </location>
</feature>
<dbReference type="InterPro" id="IPR019591">
    <property type="entry name" value="Mrp/NBP35_ATP-bd"/>
</dbReference>
<proteinExistence type="inferred from homology"/>
<dbReference type="GO" id="GO:0005524">
    <property type="term" value="F:ATP binding"/>
    <property type="evidence" value="ECO:0007669"/>
    <property type="project" value="UniProtKB-UniRule"/>
</dbReference>
<dbReference type="GO" id="GO:0051539">
    <property type="term" value="F:4 iron, 4 sulfur cluster binding"/>
    <property type="evidence" value="ECO:0007669"/>
    <property type="project" value="TreeGrafter"/>
</dbReference>
<dbReference type="CDD" id="cd02037">
    <property type="entry name" value="Mrp_NBP35"/>
    <property type="match status" value="1"/>
</dbReference>
<dbReference type="SUPFAM" id="SSF117916">
    <property type="entry name" value="Fe-S cluster assembly (FSCA) domain-like"/>
    <property type="match status" value="1"/>
</dbReference>
<dbReference type="GO" id="GO:0005829">
    <property type="term" value="C:cytosol"/>
    <property type="evidence" value="ECO:0007669"/>
    <property type="project" value="TreeGrafter"/>
</dbReference>
<dbReference type="STRING" id="1515746.HR45_04135"/>
<keyword evidence="6 9" id="KW-0408">Iron</keyword>
<evidence type="ECO:0000256" key="8">
    <source>
        <dbReference type="ARBA" id="ARBA00024036"/>
    </source>
</evidence>
<comment type="similarity">
    <text evidence="1">In the N-terminal section; belongs to the MIP18 family.</text>
</comment>
<comment type="similarity">
    <text evidence="2">In the C-terminal section; belongs to the Mrp/NBP35 ATP-binding proteins family.</text>
</comment>
<name>A0A094K1S7_9GAMM</name>
<dbReference type="HAMAP" id="MF_02040">
    <property type="entry name" value="Mrp_NBP35"/>
    <property type="match status" value="1"/>
</dbReference>
<dbReference type="InterPro" id="IPR002744">
    <property type="entry name" value="MIP18-like"/>
</dbReference>
<comment type="similarity">
    <text evidence="8 9">Belongs to the Mrp/NBP35 ATP-binding proteins family.</text>
</comment>
<dbReference type="eggNOG" id="COG0489">
    <property type="taxonomic scope" value="Bacteria"/>
</dbReference>
<evidence type="ECO:0000256" key="3">
    <source>
        <dbReference type="ARBA" id="ARBA00022723"/>
    </source>
</evidence>
<dbReference type="GO" id="GO:0140663">
    <property type="term" value="F:ATP-dependent FeS chaperone activity"/>
    <property type="evidence" value="ECO:0007669"/>
    <property type="project" value="InterPro"/>
</dbReference>
<dbReference type="InterPro" id="IPR033756">
    <property type="entry name" value="YlxH/NBP35"/>
</dbReference>
<dbReference type="Pfam" id="PF01883">
    <property type="entry name" value="FeS_assembly_P"/>
    <property type="match status" value="1"/>
</dbReference>